<dbReference type="InterPro" id="IPR023578">
    <property type="entry name" value="Ras_GEF_dom_sf"/>
</dbReference>
<dbReference type="PANTHER" id="PTHR23113:SF368">
    <property type="entry name" value="CELL DIVISION CONTROL PROTEIN 25"/>
    <property type="match status" value="1"/>
</dbReference>
<dbReference type="PROSITE" id="PS50002">
    <property type="entry name" value="SH3"/>
    <property type="match status" value="1"/>
</dbReference>
<sequence>MAVVGVAYGNLSSYHGGATTDEDPQALQVPEEPVITTFFCRALYDYQTQDSSSLSFRKNDIIEVLTRLESGWWDGLLGDERGWFPSNYVTIISDEEAELALSAIESQQQSQPTVMRTNAAGEPYGSDAGWGGENATTSNVLEHGNTASDGGVTSSDFWMPRVTVDGQIYYVNTQTGQHSRDLPLEVDESSDGDLVALTVAQPSSRTGSGAGLGFTALTESSLAGFGVHKRTGTPEPWVRKLADDGIAYYFLNKRTGEVSWSLPDGDAPATKGRTRALTGSSTTMAFDETNVTGRMRSGSAASHTRGRRDAYQQASEHVSDSDDSGLYSPDQEDGLSTSGYSRSSGRDRSQDATTGRAQAIELTAAERIAQSLQETLAPPSPELVSDLCYAARDAVASVLQKNQSLSRLPRQTEHGQVLDGLIMAAVAAVRNLLYISTSPPGHIPTHLIPPDSRERSEATTSQALLKPAQRKVTATLSKLVLSARAMEYDSGPAAHEIASRIQSDAEELDRAIVTFVAGVERYHSAHQHGGAGAKRVQGCFSTLYLGLGLVGAGCGGTWKGFGWVPMDDTEESPQRILGVDVFAEFKTYMASVQAKFGTFHSALKSKGGGSQQAVWAASREVVSGLAALLIFVGNIHVARHVDIDGFYIQTADAEHGVSYSQTVESARILTRTLEAVAQWLYDDASTLLLMAQRVRSSTGKIPWKDRDAHYELLDSMATSLKSNLQFLLQTLDALLELGHTQAEIAQGDYQGAIEWRMSRLSFMDSHFDVRPMSILNPADPESEDLVDIEVALGGSVGKVHNDRVPTFRSQSQLSDTTITLTDRTLRDSRSVFDPSVSAHTLVSSETHRDTTPMNEATLMIDDNSVVTRATSNAQKIKKILGDDAPEHLTNTKPWYLLPDYTKEEMIIDVGGAVRAGTVPALVERLTSHETGDPNFIKTFLMTYKSFTTLDELFDLLVKRFYVQPPDGLASSELEEWRRLKQHIIQTRVLNTIKTMVTDDDFLEKEDMYILDRMKEFLLNSDEASKKTMATHLMTLIERARTGGLKKTITPNLVSPPTSLMPKANKRLKLLDVEPLELARQLTILESHLYQKIRPMECLQRAREQKTEHHDNIARVIQTSNRIANWVADTVLSHEDSRKRATVIKQFILIADRCRNLHNYSSMVAIVSGLNSPPIRRLKRSWEQVNSRHLSQLNNCEMTIDSGKNFNNYRSTLAKVAPPCVPFIGVFLTTLTFIQDGSKDTLPGNLVNFRKRQKASEVIQDIQRWQTIPHHFHPLASVQGYLEESLNKFNDQADVSDMFWNLSLEREPRERDDERMARLLQESGFL</sequence>
<dbReference type="InterPro" id="IPR001202">
    <property type="entry name" value="WW_dom"/>
</dbReference>
<evidence type="ECO:0008006" key="12">
    <source>
        <dbReference type="Google" id="ProtNLM"/>
    </source>
</evidence>
<evidence type="ECO:0000256" key="3">
    <source>
        <dbReference type="PROSITE-ProRule" id="PRU00168"/>
    </source>
</evidence>
<evidence type="ECO:0000259" key="6">
    <source>
        <dbReference type="PROSITE" id="PS50002"/>
    </source>
</evidence>
<dbReference type="GO" id="GO:0007265">
    <property type="term" value="P:Ras protein signal transduction"/>
    <property type="evidence" value="ECO:0007669"/>
    <property type="project" value="TreeGrafter"/>
</dbReference>
<dbReference type="STRING" id="765257.A0A0C9ZZ42"/>
<keyword evidence="1 4" id="KW-0728">SH3 domain</keyword>
<dbReference type="InterPro" id="IPR000651">
    <property type="entry name" value="Ras-like_Gua-exchang_fac_N"/>
</dbReference>
<evidence type="ECO:0000259" key="9">
    <source>
        <dbReference type="PROSITE" id="PS50212"/>
    </source>
</evidence>
<dbReference type="SUPFAM" id="SSF48366">
    <property type="entry name" value="Ras GEF"/>
    <property type="match status" value="1"/>
</dbReference>
<proteinExistence type="predicted"/>
<dbReference type="GO" id="GO:0005886">
    <property type="term" value="C:plasma membrane"/>
    <property type="evidence" value="ECO:0007669"/>
    <property type="project" value="TreeGrafter"/>
</dbReference>
<dbReference type="InterPro" id="IPR001895">
    <property type="entry name" value="RASGEF_cat_dom"/>
</dbReference>
<dbReference type="Gene3D" id="1.20.870.10">
    <property type="entry name" value="Son of sevenless (SoS) protein Chain: S domain 1"/>
    <property type="match status" value="1"/>
</dbReference>
<dbReference type="SMART" id="SM00456">
    <property type="entry name" value="WW"/>
    <property type="match status" value="2"/>
</dbReference>
<protein>
    <recommendedName>
        <fullName evidence="12">Ras GEF</fullName>
    </recommendedName>
</protein>
<dbReference type="InterPro" id="IPR008937">
    <property type="entry name" value="Ras-like_GEF"/>
</dbReference>
<dbReference type="GO" id="GO:0005085">
    <property type="term" value="F:guanyl-nucleotide exchange factor activity"/>
    <property type="evidence" value="ECO:0007669"/>
    <property type="project" value="UniProtKB-KW"/>
</dbReference>
<dbReference type="SMART" id="SM00326">
    <property type="entry name" value="SH3"/>
    <property type="match status" value="1"/>
</dbReference>
<feature type="region of interest" description="Disordered" evidence="5">
    <location>
        <begin position="261"/>
        <end position="355"/>
    </location>
</feature>
<evidence type="ECO:0000259" key="7">
    <source>
        <dbReference type="PROSITE" id="PS50009"/>
    </source>
</evidence>
<dbReference type="CDD" id="cd11883">
    <property type="entry name" value="SH3_Sdc25"/>
    <property type="match status" value="1"/>
</dbReference>
<evidence type="ECO:0000313" key="10">
    <source>
        <dbReference type="EMBL" id="KIK27467.1"/>
    </source>
</evidence>
<dbReference type="PROSITE" id="PS50009">
    <property type="entry name" value="RASGEF_CAT"/>
    <property type="match status" value="1"/>
</dbReference>
<keyword evidence="11" id="KW-1185">Reference proteome</keyword>
<dbReference type="Proteomes" id="UP000054018">
    <property type="component" value="Unassembled WGS sequence"/>
</dbReference>
<dbReference type="Gene3D" id="2.30.30.40">
    <property type="entry name" value="SH3 Domains"/>
    <property type="match status" value="1"/>
</dbReference>
<dbReference type="CDD" id="cd06224">
    <property type="entry name" value="REM"/>
    <property type="match status" value="1"/>
</dbReference>
<dbReference type="SUPFAM" id="SSF50044">
    <property type="entry name" value="SH3-domain"/>
    <property type="match status" value="1"/>
</dbReference>
<dbReference type="Pfam" id="PF00618">
    <property type="entry name" value="RasGEF_N"/>
    <property type="match status" value="1"/>
</dbReference>
<dbReference type="Pfam" id="PF00018">
    <property type="entry name" value="SH3_1"/>
    <property type="match status" value="1"/>
</dbReference>
<organism evidence="10 11">
    <name type="scientific">Pisolithus microcarpus 441</name>
    <dbReference type="NCBI Taxonomy" id="765257"/>
    <lineage>
        <taxon>Eukaryota</taxon>
        <taxon>Fungi</taxon>
        <taxon>Dikarya</taxon>
        <taxon>Basidiomycota</taxon>
        <taxon>Agaricomycotina</taxon>
        <taxon>Agaricomycetes</taxon>
        <taxon>Agaricomycetidae</taxon>
        <taxon>Boletales</taxon>
        <taxon>Sclerodermatineae</taxon>
        <taxon>Pisolithaceae</taxon>
        <taxon>Pisolithus</taxon>
    </lineage>
</organism>
<name>A0A0C9ZZ42_9AGAM</name>
<keyword evidence="2 3" id="KW-0344">Guanine-nucleotide releasing factor</keyword>
<evidence type="ECO:0000256" key="1">
    <source>
        <dbReference type="ARBA" id="ARBA00022443"/>
    </source>
</evidence>
<evidence type="ECO:0000313" key="11">
    <source>
        <dbReference type="Proteomes" id="UP000054018"/>
    </source>
</evidence>
<gene>
    <name evidence="10" type="ORF">PISMIDRAFT_674823</name>
</gene>
<dbReference type="SMART" id="SM00147">
    <property type="entry name" value="RasGEF"/>
    <property type="match status" value="1"/>
</dbReference>
<reference evidence="11" key="2">
    <citation type="submission" date="2015-01" db="EMBL/GenBank/DDBJ databases">
        <title>Evolutionary Origins and Diversification of the Mycorrhizal Mutualists.</title>
        <authorList>
            <consortium name="DOE Joint Genome Institute"/>
            <consortium name="Mycorrhizal Genomics Consortium"/>
            <person name="Kohler A."/>
            <person name="Kuo A."/>
            <person name="Nagy L.G."/>
            <person name="Floudas D."/>
            <person name="Copeland A."/>
            <person name="Barry K.W."/>
            <person name="Cichocki N."/>
            <person name="Veneault-Fourrey C."/>
            <person name="LaButti K."/>
            <person name="Lindquist E.A."/>
            <person name="Lipzen A."/>
            <person name="Lundell T."/>
            <person name="Morin E."/>
            <person name="Murat C."/>
            <person name="Riley R."/>
            <person name="Ohm R."/>
            <person name="Sun H."/>
            <person name="Tunlid A."/>
            <person name="Henrissat B."/>
            <person name="Grigoriev I.V."/>
            <person name="Hibbett D.S."/>
            <person name="Martin F."/>
        </authorList>
    </citation>
    <scope>NUCLEOTIDE SEQUENCE [LARGE SCALE GENOMIC DNA]</scope>
    <source>
        <strain evidence="11">441</strain>
    </source>
</reference>
<dbReference type="FunFam" id="2.30.30.40:FF:000072">
    <property type="entry name" value="Unconventional Myosin IB"/>
    <property type="match status" value="1"/>
</dbReference>
<dbReference type="Gene3D" id="1.10.840.10">
    <property type="entry name" value="Ras guanine-nucleotide exchange factors catalytic domain"/>
    <property type="match status" value="1"/>
</dbReference>
<accession>A0A0C9ZZ42</accession>
<evidence type="ECO:0000259" key="8">
    <source>
        <dbReference type="PROSITE" id="PS50020"/>
    </source>
</evidence>
<dbReference type="CDD" id="cd00201">
    <property type="entry name" value="WW"/>
    <property type="match status" value="1"/>
</dbReference>
<feature type="domain" description="N-terminal Ras-GEF" evidence="9">
    <location>
        <begin position="909"/>
        <end position="1040"/>
    </location>
</feature>
<dbReference type="HOGENOM" id="CLU_002632_0_1_1"/>
<evidence type="ECO:0000256" key="2">
    <source>
        <dbReference type="ARBA" id="ARBA00022658"/>
    </source>
</evidence>
<feature type="compositionally biased region" description="Polar residues" evidence="5">
    <location>
        <begin position="277"/>
        <end position="292"/>
    </location>
</feature>
<dbReference type="InterPro" id="IPR036964">
    <property type="entry name" value="RASGEF_cat_dom_sf"/>
</dbReference>
<dbReference type="SMART" id="SM00229">
    <property type="entry name" value="RasGEFN"/>
    <property type="match status" value="1"/>
</dbReference>
<reference evidence="10 11" key="1">
    <citation type="submission" date="2014-04" db="EMBL/GenBank/DDBJ databases">
        <authorList>
            <consortium name="DOE Joint Genome Institute"/>
            <person name="Kuo A."/>
            <person name="Kohler A."/>
            <person name="Costa M.D."/>
            <person name="Nagy L.G."/>
            <person name="Floudas D."/>
            <person name="Copeland A."/>
            <person name="Barry K.W."/>
            <person name="Cichocki N."/>
            <person name="Veneault-Fourrey C."/>
            <person name="LaButti K."/>
            <person name="Lindquist E.A."/>
            <person name="Lipzen A."/>
            <person name="Lundell T."/>
            <person name="Morin E."/>
            <person name="Murat C."/>
            <person name="Sun H."/>
            <person name="Tunlid A."/>
            <person name="Henrissat B."/>
            <person name="Grigoriev I.V."/>
            <person name="Hibbett D.S."/>
            <person name="Martin F."/>
            <person name="Nordberg H.P."/>
            <person name="Cantor M.N."/>
            <person name="Hua S.X."/>
        </authorList>
    </citation>
    <scope>NUCLEOTIDE SEQUENCE [LARGE SCALE GENOMIC DNA]</scope>
    <source>
        <strain evidence="10 11">441</strain>
    </source>
</reference>
<evidence type="ECO:0000256" key="5">
    <source>
        <dbReference type="SAM" id="MobiDB-lite"/>
    </source>
</evidence>
<feature type="compositionally biased region" description="Low complexity" evidence="5">
    <location>
        <begin position="334"/>
        <end position="343"/>
    </location>
</feature>
<dbReference type="Pfam" id="PF00617">
    <property type="entry name" value="RasGEF"/>
    <property type="match status" value="1"/>
</dbReference>
<dbReference type="EMBL" id="KN833696">
    <property type="protein sequence ID" value="KIK27467.1"/>
    <property type="molecule type" value="Genomic_DNA"/>
</dbReference>
<dbReference type="OrthoDB" id="546434at2759"/>
<dbReference type="PANTHER" id="PTHR23113">
    <property type="entry name" value="GUANINE NUCLEOTIDE EXCHANGE FACTOR"/>
    <property type="match status" value="1"/>
</dbReference>
<feature type="domain" description="WW" evidence="8">
    <location>
        <begin position="231"/>
        <end position="265"/>
    </location>
</feature>
<dbReference type="InterPro" id="IPR036028">
    <property type="entry name" value="SH3-like_dom_sf"/>
</dbReference>
<feature type="domain" description="Ras-GEF" evidence="7">
    <location>
        <begin position="1073"/>
        <end position="1308"/>
    </location>
</feature>
<dbReference type="Gene3D" id="2.20.70.10">
    <property type="match status" value="1"/>
</dbReference>
<dbReference type="PROSITE" id="PS50020">
    <property type="entry name" value="WW_DOMAIN_2"/>
    <property type="match status" value="1"/>
</dbReference>
<dbReference type="CDD" id="cd00155">
    <property type="entry name" value="RasGEF"/>
    <property type="match status" value="1"/>
</dbReference>
<dbReference type="PRINTS" id="PR00452">
    <property type="entry name" value="SH3DOMAIN"/>
</dbReference>
<evidence type="ECO:0000256" key="4">
    <source>
        <dbReference type="PROSITE-ProRule" id="PRU00192"/>
    </source>
</evidence>
<dbReference type="InterPro" id="IPR001452">
    <property type="entry name" value="SH3_domain"/>
</dbReference>
<feature type="domain" description="SH3" evidence="6">
    <location>
        <begin position="35"/>
        <end position="94"/>
    </location>
</feature>
<dbReference type="PROSITE" id="PS50212">
    <property type="entry name" value="RASGEF_NTER"/>
    <property type="match status" value="1"/>
</dbReference>